<feature type="compositionally biased region" description="Basic and acidic residues" evidence="1">
    <location>
        <begin position="69"/>
        <end position="83"/>
    </location>
</feature>
<keyword evidence="3" id="KW-1185">Reference proteome</keyword>
<organism evidence="2 3">
    <name type="scientific">Angustibacter aerolatus</name>
    <dbReference type="NCBI Taxonomy" id="1162965"/>
    <lineage>
        <taxon>Bacteria</taxon>
        <taxon>Bacillati</taxon>
        <taxon>Actinomycetota</taxon>
        <taxon>Actinomycetes</taxon>
        <taxon>Kineosporiales</taxon>
        <taxon>Kineosporiaceae</taxon>
    </lineage>
</organism>
<comment type="caution">
    <text evidence="2">The sequence shown here is derived from an EMBL/GenBank/DDBJ whole genome shotgun (WGS) entry which is preliminary data.</text>
</comment>
<dbReference type="PANTHER" id="PTHR39185:SF1">
    <property type="entry name" value="SWARMING MOTILITY PROTEIN SWRD"/>
    <property type="match status" value="1"/>
</dbReference>
<feature type="compositionally biased region" description="Basic and acidic residues" evidence="1">
    <location>
        <begin position="155"/>
        <end position="185"/>
    </location>
</feature>
<sequence>MIQVTRLNGPGFALNPDLIQKAEATPDTVVTLVDGTKYVVAESIDTITERVLTHRASVVALARHMADVADTARDDSEPADEPRAVAPPATPSCPSVPAGATDGSGDDRRRRPRLRGHLRLDDHGGRQPGEHLPAAAAAAGVPRHVRRRHGGRAAEGLHRCARRAEGRLPEEADHGRRDRRGRREGSPSGRAARACWRWSRPSRRSRTPS</sequence>
<dbReference type="EMBL" id="BSUZ01000001">
    <property type="protein sequence ID" value="GMA88924.1"/>
    <property type="molecule type" value="Genomic_DNA"/>
</dbReference>
<evidence type="ECO:0008006" key="4">
    <source>
        <dbReference type="Google" id="ProtNLM"/>
    </source>
</evidence>
<protein>
    <recommendedName>
        <fullName evidence="4">Flagellar protein FlbD</fullName>
    </recommendedName>
</protein>
<gene>
    <name evidence="2" type="ORF">GCM10025868_41740</name>
</gene>
<feature type="region of interest" description="Disordered" evidence="1">
    <location>
        <begin position="69"/>
        <end position="209"/>
    </location>
</feature>
<name>A0ABQ6JP62_9ACTN</name>
<accession>A0ABQ6JP62</accession>
<proteinExistence type="predicted"/>
<dbReference type="Proteomes" id="UP001157017">
    <property type="component" value="Unassembled WGS sequence"/>
</dbReference>
<feature type="compositionally biased region" description="Low complexity" evidence="1">
    <location>
        <begin position="130"/>
        <end position="142"/>
    </location>
</feature>
<feature type="compositionally biased region" description="Low complexity" evidence="1">
    <location>
        <begin position="186"/>
        <end position="199"/>
    </location>
</feature>
<feature type="compositionally biased region" description="Basic and acidic residues" evidence="1">
    <location>
        <begin position="118"/>
        <end position="129"/>
    </location>
</feature>
<reference evidence="3" key="1">
    <citation type="journal article" date="2019" name="Int. J. Syst. Evol. Microbiol.">
        <title>The Global Catalogue of Microorganisms (GCM) 10K type strain sequencing project: providing services to taxonomists for standard genome sequencing and annotation.</title>
        <authorList>
            <consortium name="The Broad Institute Genomics Platform"/>
            <consortium name="The Broad Institute Genome Sequencing Center for Infectious Disease"/>
            <person name="Wu L."/>
            <person name="Ma J."/>
        </authorList>
    </citation>
    <scope>NUCLEOTIDE SEQUENCE [LARGE SCALE GENOMIC DNA]</scope>
    <source>
        <strain evidence="3">NBRC 108730</strain>
    </source>
</reference>
<dbReference type="InterPro" id="IPR009384">
    <property type="entry name" value="SwrD-like"/>
</dbReference>
<dbReference type="Pfam" id="PF06289">
    <property type="entry name" value="FlbD"/>
    <property type="match status" value="1"/>
</dbReference>
<evidence type="ECO:0000313" key="2">
    <source>
        <dbReference type="EMBL" id="GMA88924.1"/>
    </source>
</evidence>
<evidence type="ECO:0000256" key="1">
    <source>
        <dbReference type="SAM" id="MobiDB-lite"/>
    </source>
</evidence>
<evidence type="ECO:0000313" key="3">
    <source>
        <dbReference type="Proteomes" id="UP001157017"/>
    </source>
</evidence>
<dbReference type="PANTHER" id="PTHR39185">
    <property type="entry name" value="SWARMING MOTILITY PROTEIN SWRD"/>
    <property type="match status" value="1"/>
</dbReference>
<feature type="compositionally biased region" description="Basic residues" evidence="1">
    <location>
        <begin position="200"/>
        <end position="209"/>
    </location>
</feature>